<sequence>MTQSTIASPAGRQEPADIIDFMRSIPPVPPILSHHLAEALPRVGGKPQSGLLLRDAVPGGSAEDRRVGALWLRPRFRSDIPPERIIVTNGTQSAILLLLEGLVGQNGLLLAERLSYGVIADLARRAHVRIAGLAIDDEGIVPEAFEDACRRDGPKALYCNPTDHNPTTSVASEGRRLALAAIARRHGVPIIEDDPLGRLDRDAPPAIAALAPDIAWHVGGLTKCLAHGLRVAYLVAPSAADLDRVVGPARRLSHWFAAPLMTALVADWIMSGAAEAICAAIREETGARRRIALGILEKADLRCGPSGMHGWLRLPEDIRADAFAARLAERGVLVRPAGLFAVGEGQAPQAVRLSLSAPPDRQAVELGLERVAALLASPA</sequence>
<protein>
    <submittedName>
        <fullName evidence="2">DNA-binding transcriptional MocR family regulator</fullName>
    </submittedName>
</protein>
<dbReference type="EMBL" id="JAUSVX010000003">
    <property type="protein sequence ID" value="MDQ0469198.1"/>
    <property type="molecule type" value="Genomic_DNA"/>
</dbReference>
<dbReference type="InterPro" id="IPR051446">
    <property type="entry name" value="HTH_trans_reg/aminotransferase"/>
</dbReference>
<dbReference type="SUPFAM" id="SSF53383">
    <property type="entry name" value="PLP-dependent transferases"/>
    <property type="match status" value="1"/>
</dbReference>
<accession>A0ABU0J6W8</accession>
<dbReference type="InterPro" id="IPR015424">
    <property type="entry name" value="PyrdxlP-dep_Trfase"/>
</dbReference>
<reference evidence="2 3" key="1">
    <citation type="submission" date="2023-07" db="EMBL/GenBank/DDBJ databases">
        <title>Genomic Encyclopedia of Type Strains, Phase IV (KMG-IV): sequencing the most valuable type-strain genomes for metagenomic binning, comparative biology and taxonomic classification.</title>
        <authorList>
            <person name="Goeker M."/>
        </authorList>
    </citation>
    <scope>NUCLEOTIDE SEQUENCE [LARGE SCALE GENOMIC DNA]</scope>
    <source>
        <strain evidence="2 3">DSM 19619</strain>
    </source>
</reference>
<dbReference type="Pfam" id="PF00155">
    <property type="entry name" value="Aminotran_1_2"/>
    <property type="match status" value="1"/>
</dbReference>
<gene>
    <name evidence="2" type="ORF">QO011_002209</name>
</gene>
<evidence type="ECO:0000313" key="2">
    <source>
        <dbReference type="EMBL" id="MDQ0469198.1"/>
    </source>
</evidence>
<dbReference type="InterPro" id="IPR004839">
    <property type="entry name" value="Aminotransferase_I/II_large"/>
</dbReference>
<keyword evidence="2" id="KW-0238">DNA-binding</keyword>
<proteinExistence type="predicted"/>
<dbReference type="PANTHER" id="PTHR46577:SF1">
    <property type="entry name" value="HTH-TYPE TRANSCRIPTIONAL REGULATORY PROTEIN GABR"/>
    <property type="match status" value="1"/>
</dbReference>
<keyword evidence="3" id="KW-1185">Reference proteome</keyword>
<organism evidence="2 3">
    <name type="scientific">Labrys wisconsinensis</name>
    <dbReference type="NCBI Taxonomy" id="425677"/>
    <lineage>
        <taxon>Bacteria</taxon>
        <taxon>Pseudomonadati</taxon>
        <taxon>Pseudomonadota</taxon>
        <taxon>Alphaproteobacteria</taxon>
        <taxon>Hyphomicrobiales</taxon>
        <taxon>Xanthobacteraceae</taxon>
        <taxon>Labrys</taxon>
    </lineage>
</organism>
<dbReference type="Gene3D" id="3.40.640.10">
    <property type="entry name" value="Type I PLP-dependent aspartate aminotransferase-like (Major domain)"/>
    <property type="match status" value="1"/>
</dbReference>
<evidence type="ECO:0000259" key="1">
    <source>
        <dbReference type="Pfam" id="PF00155"/>
    </source>
</evidence>
<dbReference type="GO" id="GO:0003677">
    <property type="term" value="F:DNA binding"/>
    <property type="evidence" value="ECO:0007669"/>
    <property type="project" value="UniProtKB-KW"/>
</dbReference>
<evidence type="ECO:0000313" key="3">
    <source>
        <dbReference type="Proteomes" id="UP001242480"/>
    </source>
</evidence>
<dbReference type="InterPro" id="IPR015421">
    <property type="entry name" value="PyrdxlP-dep_Trfase_major"/>
</dbReference>
<dbReference type="PANTHER" id="PTHR46577">
    <property type="entry name" value="HTH-TYPE TRANSCRIPTIONAL REGULATORY PROTEIN GABR"/>
    <property type="match status" value="1"/>
</dbReference>
<feature type="domain" description="Aminotransferase class I/classII large" evidence="1">
    <location>
        <begin position="81"/>
        <end position="370"/>
    </location>
</feature>
<dbReference type="CDD" id="cd00609">
    <property type="entry name" value="AAT_like"/>
    <property type="match status" value="1"/>
</dbReference>
<dbReference type="Proteomes" id="UP001242480">
    <property type="component" value="Unassembled WGS sequence"/>
</dbReference>
<dbReference type="RefSeq" id="WP_307271561.1">
    <property type="nucleotide sequence ID" value="NZ_JAUSVX010000003.1"/>
</dbReference>
<name>A0ABU0J6W8_9HYPH</name>
<comment type="caution">
    <text evidence="2">The sequence shown here is derived from an EMBL/GenBank/DDBJ whole genome shotgun (WGS) entry which is preliminary data.</text>
</comment>